<dbReference type="EMBL" id="LXQA010029873">
    <property type="protein sequence ID" value="MCH95462.1"/>
    <property type="molecule type" value="Genomic_DNA"/>
</dbReference>
<sequence>MTSSPPTLDNLAPSMQRLLQNQEQFAMELAHHRSRQAPSFLASLALSSVLPPSSLPT</sequence>
<keyword evidence="2" id="KW-1185">Reference proteome</keyword>
<comment type="caution">
    <text evidence="1">The sequence shown here is derived from an EMBL/GenBank/DDBJ whole genome shotgun (WGS) entry which is preliminary data.</text>
</comment>
<protein>
    <submittedName>
        <fullName evidence="1">Uncharacterized protein</fullName>
    </submittedName>
</protein>
<dbReference type="AlphaFoldDB" id="A0A392N794"/>
<evidence type="ECO:0000313" key="2">
    <source>
        <dbReference type="Proteomes" id="UP000265520"/>
    </source>
</evidence>
<reference evidence="1 2" key="1">
    <citation type="journal article" date="2018" name="Front. Plant Sci.">
        <title>Red Clover (Trifolium pratense) and Zigzag Clover (T. medium) - A Picture of Genomic Similarities and Differences.</title>
        <authorList>
            <person name="Dluhosova J."/>
            <person name="Istvanek J."/>
            <person name="Nedelnik J."/>
            <person name="Repkova J."/>
        </authorList>
    </citation>
    <scope>NUCLEOTIDE SEQUENCE [LARGE SCALE GENOMIC DNA]</scope>
    <source>
        <strain evidence="2">cv. 10/8</strain>
        <tissue evidence="1">Leaf</tissue>
    </source>
</reference>
<organism evidence="1 2">
    <name type="scientific">Trifolium medium</name>
    <dbReference type="NCBI Taxonomy" id="97028"/>
    <lineage>
        <taxon>Eukaryota</taxon>
        <taxon>Viridiplantae</taxon>
        <taxon>Streptophyta</taxon>
        <taxon>Embryophyta</taxon>
        <taxon>Tracheophyta</taxon>
        <taxon>Spermatophyta</taxon>
        <taxon>Magnoliopsida</taxon>
        <taxon>eudicotyledons</taxon>
        <taxon>Gunneridae</taxon>
        <taxon>Pentapetalae</taxon>
        <taxon>rosids</taxon>
        <taxon>fabids</taxon>
        <taxon>Fabales</taxon>
        <taxon>Fabaceae</taxon>
        <taxon>Papilionoideae</taxon>
        <taxon>50 kb inversion clade</taxon>
        <taxon>NPAAA clade</taxon>
        <taxon>Hologalegina</taxon>
        <taxon>IRL clade</taxon>
        <taxon>Trifolieae</taxon>
        <taxon>Trifolium</taxon>
    </lineage>
</organism>
<evidence type="ECO:0000313" key="1">
    <source>
        <dbReference type="EMBL" id="MCH95462.1"/>
    </source>
</evidence>
<accession>A0A392N794</accession>
<dbReference type="Proteomes" id="UP000265520">
    <property type="component" value="Unassembled WGS sequence"/>
</dbReference>
<feature type="non-terminal residue" evidence="1">
    <location>
        <position position="57"/>
    </location>
</feature>
<proteinExistence type="predicted"/>
<name>A0A392N794_9FABA</name>